<dbReference type="Pfam" id="PF17305">
    <property type="entry name" value="DUF5354"/>
    <property type="match status" value="1"/>
</dbReference>
<dbReference type="PANTHER" id="PTHR31712">
    <property type="entry name" value="DIETARY RESTRICTION OVER EXPRESSED"/>
    <property type="match status" value="1"/>
</dbReference>
<sequence>MLSRTAILLSCSLLAIATAASTVRSSMKNTVEDAQEQLTKKIRCWEPIEENIAGAAFSGQHRLSEAVYELCSYMPDPKNWSKGYVNGVDMDSDDYTTVLHMFQNVARGYAVLNVCLQEGFQFHVQGRPSQVSMRCLCKRDGCNLPKGFTEFLEYNKLPMPETTF</sequence>
<evidence type="ECO:0000313" key="3">
    <source>
        <dbReference type="Proteomes" id="UP000827892"/>
    </source>
</evidence>
<feature type="signal peptide" evidence="1">
    <location>
        <begin position="1"/>
        <end position="19"/>
    </location>
</feature>
<reference evidence="2 3" key="1">
    <citation type="submission" date="2022-05" db="EMBL/GenBank/DDBJ databases">
        <title>Chromosome-level reference genomes for two strains of Caenorhabditis briggsae: an improved platform for comparative genomics.</title>
        <authorList>
            <person name="Stevens L."/>
            <person name="Andersen E.C."/>
        </authorList>
    </citation>
    <scope>NUCLEOTIDE SEQUENCE [LARGE SCALE GENOMIC DNA]</scope>
    <source>
        <strain evidence="2">QX1410_ONT</strain>
        <tissue evidence="2">Whole-organism</tissue>
    </source>
</reference>
<dbReference type="OMA" id="TILTMFA"/>
<accession>A0AAE8ZSV4</accession>
<keyword evidence="1" id="KW-0732">Signal</keyword>
<name>A0AAE8ZSV4_CAEBR</name>
<dbReference type="AlphaFoldDB" id="A0AAE8ZSV4"/>
<dbReference type="Proteomes" id="UP000827892">
    <property type="component" value="Chromosome X"/>
</dbReference>
<gene>
    <name evidence="2" type="ORF">L3Y34_013056</name>
</gene>
<feature type="chain" id="PRO_5042105298" evidence="1">
    <location>
        <begin position="20"/>
        <end position="164"/>
    </location>
</feature>
<protein>
    <submittedName>
        <fullName evidence="2">Uncharacterized protein</fullName>
    </submittedName>
</protein>
<proteinExistence type="predicted"/>
<dbReference type="EMBL" id="CP090896">
    <property type="protein sequence ID" value="ULT84149.1"/>
    <property type="molecule type" value="Genomic_DNA"/>
</dbReference>
<dbReference type="KEGG" id="cbr:CBG_22676"/>
<evidence type="ECO:0000313" key="2">
    <source>
        <dbReference type="EMBL" id="ULT84149.1"/>
    </source>
</evidence>
<evidence type="ECO:0000256" key="1">
    <source>
        <dbReference type="SAM" id="SignalP"/>
    </source>
</evidence>
<dbReference type="InterPro" id="IPR035291">
    <property type="entry name" value="DUF5354"/>
</dbReference>
<organism evidence="2 3">
    <name type="scientific">Caenorhabditis briggsae</name>
    <dbReference type="NCBI Taxonomy" id="6238"/>
    <lineage>
        <taxon>Eukaryota</taxon>
        <taxon>Metazoa</taxon>
        <taxon>Ecdysozoa</taxon>
        <taxon>Nematoda</taxon>
        <taxon>Chromadorea</taxon>
        <taxon>Rhabditida</taxon>
        <taxon>Rhabditina</taxon>
        <taxon>Rhabditomorpha</taxon>
        <taxon>Rhabditoidea</taxon>
        <taxon>Rhabditidae</taxon>
        <taxon>Peloderinae</taxon>
        <taxon>Caenorhabditis</taxon>
    </lineage>
</organism>
<dbReference type="PANTHER" id="PTHR31712:SF0">
    <property type="entry name" value="DIETARY RESTRICTION OVER EXPRESSED-RELATED"/>
    <property type="match status" value="1"/>
</dbReference>